<dbReference type="GO" id="GO:0016787">
    <property type="term" value="F:hydrolase activity"/>
    <property type="evidence" value="ECO:0007669"/>
    <property type="project" value="UniProtKB-KW"/>
</dbReference>
<evidence type="ECO:0000313" key="6">
    <source>
        <dbReference type="Proteomes" id="UP001501352"/>
    </source>
</evidence>
<feature type="chain" id="PRO_5046689004" description="Proline iminopeptidase" evidence="2">
    <location>
        <begin position="22"/>
        <end position="489"/>
    </location>
</feature>
<feature type="signal peptide" evidence="2">
    <location>
        <begin position="1"/>
        <end position="21"/>
    </location>
</feature>
<dbReference type="InterPro" id="IPR013595">
    <property type="entry name" value="Pept_S33_TAP-like_C"/>
</dbReference>
<keyword evidence="5" id="KW-0378">Hydrolase</keyword>
<keyword evidence="2" id="KW-0732">Signal</keyword>
<evidence type="ECO:0000259" key="3">
    <source>
        <dbReference type="Pfam" id="PF00561"/>
    </source>
</evidence>
<dbReference type="InterPro" id="IPR029058">
    <property type="entry name" value="AB_hydrolase_fold"/>
</dbReference>
<dbReference type="EMBL" id="BAAAGA010000006">
    <property type="protein sequence ID" value="GAA0627228.1"/>
    <property type="molecule type" value="Genomic_DNA"/>
</dbReference>
<protein>
    <recommendedName>
        <fullName evidence="1">Proline iminopeptidase</fullName>
    </recommendedName>
</protein>
<reference evidence="5 6" key="1">
    <citation type="journal article" date="2019" name="Int. J. Syst. Evol. Microbiol.">
        <title>The Global Catalogue of Microorganisms (GCM) 10K type strain sequencing project: providing services to taxonomists for standard genome sequencing and annotation.</title>
        <authorList>
            <consortium name="The Broad Institute Genomics Platform"/>
            <consortium name="The Broad Institute Genome Sequencing Center for Infectious Disease"/>
            <person name="Wu L."/>
            <person name="Ma J."/>
        </authorList>
    </citation>
    <scope>NUCLEOTIDE SEQUENCE [LARGE SCALE GENOMIC DNA]</scope>
    <source>
        <strain evidence="5 6">JCM 12928</strain>
    </source>
</reference>
<evidence type="ECO:0000259" key="4">
    <source>
        <dbReference type="Pfam" id="PF08386"/>
    </source>
</evidence>
<dbReference type="Gene3D" id="3.40.50.1820">
    <property type="entry name" value="alpha/beta hydrolase"/>
    <property type="match status" value="1"/>
</dbReference>
<feature type="domain" description="Peptidase S33 tripeptidyl aminopeptidase-like C-terminal" evidence="4">
    <location>
        <begin position="381"/>
        <end position="468"/>
    </location>
</feature>
<gene>
    <name evidence="5" type="ORF">GCM10009422_25200</name>
</gene>
<sequence length="489" mass="51690">MFKPIILCLSLVTAIPSTALAQATPSRSAFESGPCAVEIAPDEKIECGMLSVPENRAIADSRLIRLPVMIFRSRSSQPVADPVMFLTGGPGNSALTGQRSGRSNPFLDQRDQVLLEPRGARLSTPALDCPEIITAKREIAAGRLRAEAADDGLVAAASTCRARLVGAGADLNGYNSAEAADDIEDLRVALGYPQLNLYALSYGTRLALTVARRHPGSVKAMVLDSALPPEVGYDETATANTWRALNAVFDGCAVDPACAARWPNPRGDFETLVSRADSERLPFRLTDPSIHVRGAQVVQGVAAALQDPRRIPLIPRAVGDALAGRYEELAAWIGGAQDPASFSWGLRLSVWCGEEMPFENADRVRAQTAPVNGLGGIDPRAASPEMCDAWGVASAASSANEPVVSDTPTLILAGEFDPSTPPQWGRRLLANMPKAFFVLMPGLSHGASFNACGGRMAFDFINDPTAPPTLTCVSKLAGADFSASAAEQR</sequence>
<dbReference type="Proteomes" id="UP001501352">
    <property type="component" value="Unassembled WGS sequence"/>
</dbReference>
<dbReference type="RefSeq" id="WP_343794333.1">
    <property type="nucleotide sequence ID" value="NZ_BAAAGA010000006.1"/>
</dbReference>
<dbReference type="Pfam" id="PF00561">
    <property type="entry name" value="Abhydrolase_1"/>
    <property type="match status" value="1"/>
</dbReference>
<dbReference type="Pfam" id="PF08386">
    <property type="entry name" value="Abhydrolase_4"/>
    <property type="match status" value="1"/>
</dbReference>
<name>A0ABN1H2J3_9CAUL</name>
<organism evidence="5 6">
    <name type="scientific">Brevundimonas kwangchunensis</name>
    <dbReference type="NCBI Taxonomy" id="322163"/>
    <lineage>
        <taxon>Bacteria</taxon>
        <taxon>Pseudomonadati</taxon>
        <taxon>Pseudomonadota</taxon>
        <taxon>Alphaproteobacteria</taxon>
        <taxon>Caulobacterales</taxon>
        <taxon>Caulobacteraceae</taxon>
        <taxon>Brevundimonas</taxon>
    </lineage>
</organism>
<evidence type="ECO:0000256" key="1">
    <source>
        <dbReference type="ARBA" id="ARBA00021843"/>
    </source>
</evidence>
<dbReference type="InterPro" id="IPR000073">
    <property type="entry name" value="AB_hydrolase_1"/>
</dbReference>
<comment type="caution">
    <text evidence="5">The sequence shown here is derived from an EMBL/GenBank/DDBJ whole genome shotgun (WGS) entry which is preliminary data.</text>
</comment>
<proteinExistence type="predicted"/>
<evidence type="ECO:0000313" key="5">
    <source>
        <dbReference type="EMBL" id="GAA0627228.1"/>
    </source>
</evidence>
<dbReference type="SUPFAM" id="SSF53474">
    <property type="entry name" value="alpha/beta-Hydrolases"/>
    <property type="match status" value="1"/>
</dbReference>
<dbReference type="InterPro" id="IPR005944">
    <property type="entry name" value="Pro_iminopeptidase"/>
</dbReference>
<accession>A0ABN1H2J3</accession>
<dbReference type="PANTHER" id="PTHR43722">
    <property type="entry name" value="PROLINE IMINOPEPTIDASE"/>
    <property type="match status" value="1"/>
</dbReference>
<keyword evidence="6" id="KW-1185">Reference proteome</keyword>
<evidence type="ECO:0000256" key="2">
    <source>
        <dbReference type="SAM" id="SignalP"/>
    </source>
</evidence>
<feature type="domain" description="AB hydrolase-1" evidence="3">
    <location>
        <begin position="82"/>
        <end position="235"/>
    </location>
</feature>
<dbReference type="PANTHER" id="PTHR43722:SF1">
    <property type="entry name" value="PROLINE IMINOPEPTIDASE"/>
    <property type="match status" value="1"/>
</dbReference>